<dbReference type="Proteomes" id="UP001500547">
    <property type="component" value="Unassembled WGS sequence"/>
</dbReference>
<evidence type="ECO:0000313" key="3">
    <source>
        <dbReference type="EMBL" id="GAA5164061.1"/>
    </source>
</evidence>
<sequence>MRYLLLGLVALLCLQLPAHADELTAEKRADIRKMMEASGSARIGQQMGRLAQQALRQSMRNCTNCTPRTFEILDKEVDKLFVTRSLAKGELVDRMVEVYHKHFSAAEVRELLAFYTSPLGKRVSAVTPQIAQESLALGQEWGRGLMDELQKNFRASLAAAKLPYPEVNAAMPPPAVGAPRQVP</sequence>
<reference evidence="4" key="1">
    <citation type="journal article" date="2019" name="Int. J. Syst. Evol. Microbiol.">
        <title>The Global Catalogue of Microorganisms (GCM) 10K type strain sequencing project: providing services to taxonomists for standard genome sequencing and annotation.</title>
        <authorList>
            <consortium name="The Broad Institute Genomics Platform"/>
            <consortium name="The Broad Institute Genome Sequencing Center for Infectious Disease"/>
            <person name="Wu L."/>
            <person name="Ma J."/>
        </authorList>
    </citation>
    <scope>NUCLEOTIDE SEQUENCE [LARGE SCALE GENOMIC DNA]</scope>
    <source>
        <strain evidence="4">JCM 18715</strain>
    </source>
</reference>
<name>A0ABP9QLL6_9RHOO</name>
<organism evidence="3 4">
    <name type="scientific">Viridibacterium curvum</name>
    <dbReference type="NCBI Taxonomy" id="1101404"/>
    <lineage>
        <taxon>Bacteria</taxon>
        <taxon>Pseudomonadati</taxon>
        <taxon>Pseudomonadota</taxon>
        <taxon>Betaproteobacteria</taxon>
        <taxon>Rhodocyclales</taxon>
        <taxon>Rhodocyclaceae</taxon>
        <taxon>Viridibacterium</taxon>
    </lineage>
</organism>
<dbReference type="InterPro" id="IPR018637">
    <property type="entry name" value="DUF2059"/>
</dbReference>
<dbReference type="RefSeq" id="WP_345532503.1">
    <property type="nucleotide sequence ID" value="NZ_BAABLD010000008.1"/>
</dbReference>
<comment type="caution">
    <text evidence="3">The sequence shown here is derived from an EMBL/GenBank/DDBJ whole genome shotgun (WGS) entry which is preliminary data.</text>
</comment>
<protein>
    <submittedName>
        <fullName evidence="3">DUF2059 domain-containing protein</fullName>
    </submittedName>
</protein>
<keyword evidence="1" id="KW-0732">Signal</keyword>
<evidence type="ECO:0000256" key="1">
    <source>
        <dbReference type="SAM" id="SignalP"/>
    </source>
</evidence>
<dbReference type="Pfam" id="PF09832">
    <property type="entry name" value="DUF2059"/>
    <property type="match status" value="1"/>
</dbReference>
<evidence type="ECO:0000259" key="2">
    <source>
        <dbReference type="Pfam" id="PF09832"/>
    </source>
</evidence>
<evidence type="ECO:0000313" key="4">
    <source>
        <dbReference type="Proteomes" id="UP001500547"/>
    </source>
</evidence>
<dbReference type="EMBL" id="BAABLD010000008">
    <property type="protein sequence ID" value="GAA5164061.1"/>
    <property type="molecule type" value="Genomic_DNA"/>
</dbReference>
<proteinExistence type="predicted"/>
<feature type="signal peptide" evidence="1">
    <location>
        <begin position="1"/>
        <end position="20"/>
    </location>
</feature>
<feature type="domain" description="DUF2059" evidence="2">
    <location>
        <begin position="90"/>
        <end position="147"/>
    </location>
</feature>
<keyword evidence="4" id="KW-1185">Reference proteome</keyword>
<gene>
    <name evidence="3" type="ORF">GCM10025770_17260</name>
</gene>
<accession>A0ABP9QLL6</accession>
<feature type="chain" id="PRO_5045196299" evidence="1">
    <location>
        <begin position="21"/>
        <end position="183"/>
    </location>
</feature>